<accession>A0AAV6VUX6</accession>
<evidence type="ECO:0000313" key="1">
    <source>
        <dbReference type="EMBL" id="KAG8200460.1"/>
    </source>
</evidence>
<evidence type="ECO:0000313" key="2">
    <source>
        <dbReference type="Proteomes" id="UP000827092"/>
    </source>
</evidence>
<gene>
    <name evidence="1" type="ORF">JTE90_000541</name>
</gene>
<comment type="caution">
    <text evidence="1">The sequence shown here is derived from an EMBL/GenBank/DDBJ whole genome shotgun (WGS) entry which is preliminary data.</text>
</comment>
<organism evidence="1 2">
    <name type="scientific">Oedothorax gibbosus</name>
    <dbReference type="NCBI Taxonomy" id="931172"/>
    <lineage>
        <taxon>Eukaryota</taxon>
        <taxon>Metazoa</taxon>
        <taxon>Ecdysozoa</taxon>
        <taxon>Arthropoda</taxon>
        <taxon>Chelicerata</taxon>
        <taxon>Arachnida</taxon>
        <taxon>Araneae</taxon>
        <taxon>Araneomorphae</taxon>
        <taxon>Entelegynae</taxon>
        <taxon>Araneoidea</taxon>
        <taxon>Linyphiidae</taxon>
        <taxon>Erigoninae</taxon>
        <taxon>Oedothorax</taxon>
    </lineage>
</organism>
<dbReference type="Proteomes" id="UP000827092">
    <property type="component" value="Unassembled WGS sequence"/>
</dbReference>
<proteinExistence type="predicted"/>
<reference evidence="1 2" key="1">
    <citation type="journal article" date="2022" name="Nat. Ecol. Evol.">
        <title>A masculinizing supergene underlies an exaggerated male reproductive morph in a spider.</title>
        <authorList>
            <person name="Hendrickx F."/>
            <person name="De Corte Z."/>
            <person name="Sonet G."/>
            <person name="Van Belleghem S.M."/>
            <person name="Kostlbacher S."/>
            <person name="Vangestel C."/>
        </authorList>
    </citation>
    <scope>NUCLEOTIDE SEQUENCE [LARGE SCALE GENOMIC DNA]</scope>
    <source>
        <strain evidence="1">W744_W776</strain>
    </source>
</reference>
<protein>
    <submittedName>
        <fullName evidence="1">Uncharacterized protein</fullName>
    </submittedName>
</protein>
<name>A0AAV6VUX6_9ARAC</name>
<sequence length="95" mass="10649">MSALTPQEGAVYPTSPSITRLPYHRILRGSGRLIRLALSATAELSIQSLPASFIFRIRDPKRQWKINSSSSFSVNRSAPPFPLRWSKIPEFCFGS</sequence>
<dbReference type="AlphaFoldDB" id="A0AAV6VUX6"/>
<keyword evidence="2" id="KW-1185">Reference proteome</keyword>
<dbReference type="EMBL" id="JAFNEN010000015">
    <property type="protein sequence ID" value="KAG8200460.1"/>
    <property type="molecule type" value="Genomic_DNA"/>
</dbReference>